<evidence type="ECO:0000256" key="2">
    <source>
        <dbReference type="ARBA" id="ARBA00022801"/>
    </source>
</evidence>
<protein>
    <recommendedName>
        <fullName evidence="6">Peptidase S1 domain-containing protein</fullName>
    </recommendedName>
</protein>
<dbReference type="SUPFAM" id="SSF50494">
    <property type="entry name" value="Trypsin-like serine proteases"/>
    <property type="match status" value="1"/>
</dbReference>
<dbReference type="GO" id="GO:0006508">
    <property type="term" value="P:proteolysis"/>
    <property type="evidence" value="ECO:0007669"/>
    <property type="project" value="UniProtKB-KW"/>
</dbReference>
<accession>A0A1Y1KYD0</accession>
<keyword evidence="4" id="KW-1015">Disulfide bond</keyword>
<dbReference type="AlphaFoldDB" id="A0A1Y1KYD0"/>
<evidence type="ECO:0000256" key="5">
    <source>
        <dbReference type="SAM" id="SignalP"/>
    </source>
</evidence>
<dbReference type="InParanoid" id="A0A1Y1KYD0"/>
<dbReference type="InterPro" id="IPR050430">
    <property type="entry name" value="Peptidase_S1"/>
</dbReference>
<keyword evidence="2" id="KW-0378">Hydrolase</keyword>
<sequence>MNPKLLSLIFISLGVSAAYQVGSQPVPDDQLLYQVSVKDLSYSHKCAGSIIRPKYVLTTARCIKHDVPSNLQVFVGSIHLHYGGAIFRAVQLITHQYFDNSTLADNVGLIKTVGSMLTAPKTRVVPLPNDFTYPGEPCIFYSWNMSNGSPPFSATLRYVNKSVMSLADCQSRWSVNIVTIQNLCTDYAAGGCTLGEGAPLVKNGSLVGMFSLGGTCVGGKPDVYVDIKSYVIWINSVATD</sequence>
<dbReference type="GO" id="GO:0004252">
    <property type="term" value="F:serine-type endopeptidase activity"/>
    <property type="evidence" value="ECO:0007669"/>
    <property type="project" value="InterPro"/>
</dbReference>
<keyword evidence="5" id="KW-0732">Signal</keyword>
<evidence type="ECO:0000313" key="7">
    <source>
        <dbReference type="EMBL" id="JAV65511.1"/>
    </source>
</evidence>
<dbReference type="SMART" id="SM00020">
    <property type="entry name" value="Tryp_SPc"/>
    <property type="match status" value="1"/>
</dbReference>
<evidence type="ECO:0000313" key="9">
    <source>
        <dbReference type="Proteomes" id="UP000327044"/>
    </source>
</evidence>
<evidence type="ECO:0000256" key="3">
    <source>
        <dbReference type="ARBA" id="ARBA00022825"/>
    </source>
</evidence>
<evidence type="ECO:0000256" key="4">
    <source>
        <dbReference type="ARBA" id="ARBA00023157"/>
    </source>
</evidence>
<dbReference type="PROSITE" id="PS50240">
    <property type="entry name" value="TRYPSIN_DOM"/>
    <property type="match status" value="1"/>
</dbReference>
<feature type="signal peptide" evidence="5">
    <location>
        <begin position="1"/>
        <end position="18"/>
    </location>
</feature>
<dbReference type="InterPro" id="IPR001254">
    <property type="entry name" value="Trypsin_dom"/>
</dbReference>
<keyword evidence="3" id="KW-0720">Serine protease</keyword>
<organism evidence="7">
    <name type="scientific">Photinus pyralis</name>
    <name type="common">Common eastern firefly</name>
    <name type="synonym">Lampyris pyralis</name>
    <dbReference type="NCBI Taxonomy" id="7054"/>
    <lineage>
        <taxon>Eukaryota</taxon>
        <taxon>Metazoa</taxon>
        <taxon>Ecdysozoa</taxon>
        <taxon>Arthropoda</taxon>
        <taxon>Hexapoda</taxon>
        <taxon>Insecta</taxon>
        <taxon>Pterygota</taxon>
        <taxon>Neoptera</taxon>
        <taxon>Endopterygota</taxon>
        <taxon>Coleoptera</taxon>
        <taxon>Polyphaga</taxon>
        <taxon>Elateriformia</taxon>
        <taxon>Elateroidea</taxon>
        <taxon>Lampyridae</taxon>
        <taxon>Lampyrinae</taxon>
        <taxon>Photinus</taxon>
    </lineage>
</organism>
<keyword evidence="1" id="KW-0645">Protease</keyword>
<dbReference type="InterPro" id="IPR009003">
    <property type="entry name" value="Peptidase_S1_PA"/>
</dbReference>
<dbReference type="EMBL" id="GEZM01072459">
    <property type="protein sequence ID" value="JAV65511.1"/>
    <property type="molecule type" value="Transcribed_RNA"/>
</dbReference>
<feature type="domain" description="Peptidase S1" evidence="6">
    <location>
        <begin position="20"/>
        <end position="239"/>
    </location>
</feature>
<dbReference type="Pfam" id="PF00089">
    <property type="entry name" value="Trypsin"/>
    <property type="match status" value="1"/>
</dbReference>
<dbReference type="InterPro" id="IPR043504">
    <property type="entry name" value="Peptidase_S1_PA_chymotrypsin"/>
</dbReference>
<evidence type="ECO:0000256" key="1">
    <source>
        <dbReference type="ARBA" id="ARBA00022670"/>
    </source>
</evidence>
<proteinExistence type="predicted"/>
<reference evidence="8 9" key="2">
    <citation type="journal article" date="2018" name="Elife">
        <title>Firefly genomes illuminate parallel origins of bioluminescence in beetles.</title>
        <authorList>
            <person name="Fallon T.R."/>
            <person name="Lower S.E."/>
            <person name="Chang C.H."/>
            <person name="Bessho-Uehara M."/>
            <person name="Martin G.J."/>
            <person name="Bewick A.J."/>
            <person name="Behringer M."/>
            <person name="Debat H.J."/>
            <person name="Wong I."/>
            <person name="Day J.C."/>
            <person name="Suvorov A."/>
            <person name="Silva C.J."/>
            <person name="Stanger-Hall K.F."/>
            <person name="Hall D.W."/>
            <person name="Schmitz R.J."/>
            <person name="Nelson D.R."/>
            <person name="Lewis S.M."/>
            <person name="Shigenobu S."/>
            <person name="Bybee S.M."/>
            <person name="Larracuente A.M."/>
            <person name="Oba Y."/>
            <person name="Weng J.K."/>
        </authorList>
    </citation>
    <scope>NUCLEOTIDE SEQUENCE [LARGE SCALE GENOMIC DNA]</scope>
    <source>
        <strain evidence="8">1611_PpyrPB1</strain>
        <tissue evidence="8">Whole body</tissue>
    </source>
</reference>
<evidence type="ECO:0000313" key="8">
    <source>
        <dbReference type="EMBL" id="KAB0791811.1"/>
    </source>
</evidence>
<dbReference type="PANTHER" id="PTHR24276:SF91">
    <property type="entry name" value="AT26814P-RELATED"/>
    <property type="match status" value="1"/>
</dbReference>
<feature type="chain" id="PRO_5033750225" description="Peptidase S1 domain-containing protein" evidence="5">
    <location>
        <begin position="19"/>
        <end position="240"/>
    </location>
</feature>
<keyword evidence="9" id="KW-1185">Reference proteome</keyword>
<dbReference type="PANTHER" id="PTHR24276">
    <property type="entry name" value="POLYSERASE-RELATED"/>
    <property type="match status" value="1"/>
</dbReference>
<dbReference type="Gene3D" id="2.40.10.10">
    <property type="entry name" value="Trypsin-like serine proteases"/>
    <property type="match status" value="1"/>
</dbReference>
<gene>
    <name evidence="8" type="ORF">PPYR_03611</name>
</gene>
<dbReference type="OrthoDB" id="6380398at2759"/>
<reference evidence="7" key="1">
    <citation type="journal article" date="2016" name="Sci. Rep.">
        <title>Molecular characterization of firefly nuptial gifts: a multi-omics approach sheds light on postcopulatory sexual selection.</title>
        <authorList>
            <person name="Al-Wathiqui N."/>
            <person name="Fallon T.R."/>
            <person name="South A."/>
            <person name="Weng J.K."/>
            <person name="Lewis S.M."/>
        </authorList>
    </citation>
    <scope>NUCLEOTIDE SEQUENCE</scope>
</reference>
<reference evidence="8" key="3">
    <citation type="submission" date="2019-08" db="EMBL/GenBank/DDBJ databases">
        <authorList>
            <consortium name="Photinus pyralis genome working group"/>
            <person name="Fallon T.R."/>
            <person name="Sander Lower S.E."/>
            <person name="Weng J.-K."/>
        </authorList>
    </citation>
    <scope>NUCLEOTIDE SEQUENCE</scope>
    <source>
        <strain evidence="8">1611_PpyrPB1</strain>
        <tissue evidence="8">Whole body</tissue>
    </source>
</reference>
<name>A0A1Y1KYD0_PHOPY</name>
<dbReference type="EMBL" id="VVIM01000011">
    <property type="protein sequence ID" value="KAB0791811.1"/>
    <property type="molecule type" value="Genomic_DNA"/>
</dbReference>
<dbReference type="Proteomes" id="UP000327044">
    <property type="component" value="Unassembled WGS sequence"/>
</dbReference>
<evidence type="ECO:0000259" key="6">
    <source>
        <dbReference type="PROSITE" id="PS50240"/>
    </source>
</evidence>